<keyword evidence="2" id="KW-0677">Repeat</keyword>
<reference evidence="8 9" key="1">
    <citation type="journal article" date="2019" name="Sci. Rep.">
        <title>Comparative genomics of chytrid fungi reveal insights into the obligate biotrophic and pathogenic lifestyle of Synchytrium endobioticum.</title>
        <authorList>
            <person name="van de Vossenberg B.T.L.H."/>
            <person name="Warris S."/>
            <person name="Nguyen H.D.T."/>
            <person name="van Gent-Pelzer M.P.E."/>
            <person name="Joly D.L."/>
            <person name="van de Geest H.C."/>
            <person name="Bonants P.J.M."/>
            <person name="Smith D.S."/>
            <person name="Levesque C.A."/>
            <person name="van der Lee T.A.J."/>
        </authorList>
    </citation>
    <scope>NUCLEOTIDE SEQUENCE [LARGE SCALE GENOMIC DNA]</scope>
    <source>
        <strain evidence="8 9">JEL517</strain>
    </source>
</reference>
<dbReference type="Gene3D" id="1.10.260.100">
    <property type="match status" value="1"/>
</dbReference>
<dbReference type="SUPFAM" id="SSF48452">
    <property type="entry name" value="TPR-like"/>
    <property type="match status" value="1"/>
</dbReference>
<dbReference type="Pfam" id="PF16546">
    <property type="entry name" value="SGTA_dimer"/>
    <property type="match status" value="1"/>
</dbReference>
<dbReference type="Pfam" id="PF13181">
    <property type="entry name" value="TPR_8"/>
    <property type="match status" value="1"/>
</dbReference>
<organism evidence="8 9">
    <name type="scientific">Synchytrium microbalum</name>
    <dbReference type="NCBI Taxonomy" id="1806994"/>
    <lineage>
        <taxon>Eukaryota</taxon>
        <taxon>Fungi</taxon>
        <taxon>Fungi incertae sedis</taxon>
        <taxon>Chytridiomycota</taxon>
        <taxon>Chytridiomycota incertae sedis</taxon>
        <taxon>Chytridiomycetes</taxon>
        <taxon>Synchytriales</taxon>
        <taxon>Synchytriaceae</taxon>
        <taxon>Synchytrium</taxon>
    </lineage>
</organism>
<keyword evidence="3 4" id="KW-0802">TPR repeat</keyword>
<feature type="repeat" description="TPR" evidence="4">
    <location>
        <begin position="194"/>
        <end position="227"/>
    </location>
</feature>
<feature type="region of interest" description="Disordered" evidence="5">
    <location>
        <begin position="82"/>
        <end position="121"/>
    </location>
</feature>
<gene>
    <name evidence="8" type="ORF">SmJEL517_g03773</name>
</gene>
<evidence type="ECO:0000256" key="1">
    <source>
        <dbReference type="ARBA" id="ARBA00008175"/>
    </source>
</evidence>
<dbReference type="FunFam" id="1.20.5.420:FF:000005">
    <property type="entry name" value="Hsc70 cochaperone (SGT), putative"/>
    <property type="match status" value="1"/>
</dbReference>
<evidence type="ECO:0000313" key="8">
    <source>
        <dbReference type="EMBL" id="TPX33321.1"/>
    </source>
</evidence>
<dbReference type="GO" id="GO:0060090">
    <property type="term" value="F:molecular adaptor activity"/>
    <property type="evidence" value="ECO:0007669"/>
    <property type="project" value="TreeGrafter"/>
</dbReference>
<dbReference type="Gene3D" id="1.20.5.420">
    <property type="entry name" value="Immunoglobulin FC, subunit C"/>
    <property type="match status" value="1"/>
</dbReference>
<dbReference type="InterPro" id="IPR041243">
    <property type="entry name" value="STI1/HOP_DP"/>
</dbReference>
<comment type="similarity">
    <text evidence="1">Belongs to the SGT family.</text>
</comment>
<feature type="domain" description="STI1/HOP DP" evidence="7">
    <location>
        <begin position="291"/>
        <end position="334"/>
    </location>
</feature>
<feature type="repeat" description="TPR" evidence="4">
    <location>
        <begin position="160"/>
        <end position="193"/>
    </location>
</feature>
<evidence type="ECO:0000256" key="3">
    <source>
        <dbReference type="ARBA" id="ARBA00022803"/>
    </source>
</evidence>
<dbReference type="GO" id="GO:0016020">
    <property type="term" value="C:membrane"/>
    <property type="evidence" value="ECO:0007669"/>
    <property type="project" value="TreeGrafter"/>
</dbReference>
<feature type="compositionally biased region" description="Low complexity" evidence="5">
    <location>
        <begin position="232"/>
        <end position="256"/>
    </location>
</feature>
<dbReference type="OrthoDB" id="2335338at2759"/>
<accession>A0A507C1M2</accession>
<dbReference type="RefSeq" id="XP_031024333.1">
    <property type="nucleotide sequence ID" value="XM_031169701.1"/>
</dbReference>
<evidence type="ECO:0000259" key="7">
    <source>
        <dbReference type="Pfam" id="PF17830"/>
    </source>
</evidence>
<dbReference type="PANTHER" id="PTHR45831:SF2">
    <property type="entry name" value="LD24721P"/>
    <property type="match status" value="1"/>
</dbReference>
<feature type="compositionally biased region" description="Low complexity" evidence="5">
    <location>
        <begin position="91"/>
        <end position="105"/>
    </location>
</feature>
<dbReference type="PROSITE" id="PS50293">
    <property type="entry name" value="TPR_REGION"/>
    <property type="match status" value="1"/>
</dbReference>
<dbReference type="GO" id="GO:0006620">
    <property type="term" value="P:post-translational protein targeting to endoplasmic reticulum membrane"/>
    <property type="evidence" value="ECO:0007669"/>
    <property type="project" value="TreeGrafter"/>
</dbReference>
<dbReference type="InterPro" id="IPR011990">
    <property type="entry name" value="TPR-like_helical_dom_sf"/>
</dbReference>
<feature type="domain" description="SGTA homodimerisation" evidence="6">
    <location>
        <begin position="6"/>
        <end position="70"/>
    </location>
</feature>
<sequence length="362" mass="37946">MADEKRKKLVFAICEFLQKSIKDKSVKEDDIEGLEVAIQCIGEAFGIDTSDPSQATLYSVKPATLPVIFDVFLATQAKKNANKSPLPPTATLPQTSTSPTSSPKPVDMEVPSPTPAMNPREQKLKAEELKGAGNKSMTEKNYAEAISSYTAAIGLDSSNAVYYANRAAAYSQNNEHEKAVEDSKRAIQIDPEYSKAYSRMGHAYFSLGKYQEAVTAYESGIKLDPGNATMKQSLAASQSKASEMSAAAPSSRSSAPGGAGGMPGLAGLAGLGGPGGLDIASLMSNPEIMRMASSMMSNPAIANMMSQPGFASMAQNMMSNPSALQDMMSNPDMARLAESMGGLGGLAAGAQAPGTPEDEEEL</sequence>
<dbReference type="AlphaFoldDB" id="A0A507C1M2"/>
<dbReference type="Gene3D" id="1.25.40.10">
    <property type="entry name" value="Tetratricopeptide repeat domain"/>
    <property type="match status" value="1"/>
</dbReference>
<dbReference type="InterPro" id="IPR019734">
    <property type="entry name" value="TPR_rpt"/>
</dbReference>
<dbReference type="InterPro" id="IPR032374">
    <property type="entry name" value="SGTA_dimer"/>
</dbReference>
<evidence type="ECO:0000256" key="4">
    <source>
        <dbReference type="PROSITE-ProRule" id="PRU00339"/>
    </source>
</evidence>
<dbReference type="STRING" id="1806994.A0A507C1M2"/>
<dbReference type="EMBL" id="QEAO01000021">
    <property type="protein sequence ID" value="TPX33321.1"/>
    <property type="molecule type" value="Genomic_DNA"/>
</dbReference>
<feature type="region of interest" description="Disordered" evidence="5">
    <location>
        <begin position="232"/>
        <end position="261"/>
    </location>
</feature>
<protein>
    <submittedName>
        <fullName evidence="8">Uncharacterized protein</fullName>
    </submittedName>
</protein>
<dbReference type="GO" id="GO:0072380">
    <property type="term" value="C:TRC complex"/>
    <property type="evidence" value="ECO:0007669"/>
    <property type="project" value="TreeGrafter"/>
</dbReference>
<name>A0A507C1M2_9FUNG</name>
<dbReference type="Proteomes" id="UP000319731">
    <property type="component" value="Unassembled WGS sequence"/>
</dbReference>
<comment type="caution">
    <text evidence="8">The sequence shown here is derived from an EMBL/GenBank/DDBJ whole genome shotgun (WGS) entry which is preliminary data.</text>
</comment>
<dbReference type="FunFam" id="1.25.40.10:FF:000207">
    <property type="entry name" value="Small glutamine-rich tetratricopeptide repeat-containing protein"/>
    <property type="match status" value="1"/>
</dbReference>
<dbReference type="Pfam" id="PF00515">
    <property type="entry name" value="TPR_1"/>
    <property type="match status" value="1"/>
</dbReference>
<evidence type="ECO:0000256" key="2">
    <source>
        <dbReference type="ARBA" id="ARBA00022737"/>
    </source>
</evidence>
<evidence type="ECO:0000259" key="6">
    <source>
        <dbReference type="Pfam" id="PF16546"/>
    </source>
</evidence>
<keyword evidence="9" id="KW-1185">Reference proteome</keyword>
<proteinExistence type="inferred from homology"/>
<dbReference type="InterPro" id="IPR047150">
    <property type="entry name" value="SGT"/>
</dbReference>
<dbReference type="Pfam" id="PF17830">
    <property type="entry name" value="STI1-HOP_DP"/>
    <property type="match status" value="1"/>
</dbReference>
<evidence type="ECO:0000313" key="9">
    <source>
        <dbReference type="Proteomes" id="UP000319731"/>
    </source>
</evidence>
<dbReference type="SMART" id="SM00028">
    <property type="entry name" value="TPR"/>
    <property type="match status" value="3"/>
</dbReference>
<dbReference type="PANTHER" id="PTHR45831">
    <property type="entry name" value="LD24721P"/>
    <property type="match status" value="1"/>
</dbReference>
<dbReference type="GeneID" id="42004998"/>
<dbReference type="PROSITE" id="PS50005">
    <property type="entry name" value="TPR"/>
    <property type="match status" value="2"/>
</dbReference>
<evidence type="ECO:0000256" key="5">
    <source>
        <dbReference type="SAM" id="MobiDB-lite"/>
    </source>
</evidence>